<dbReference type="InterPro" id="IPR036291">
    <property type="entry name" value="NAD(P)-bd_dom_sf"/>
</dbReference>
<dbReference type="AlphaFoldDB" id="A0A6F8YYW4"/>
<dbReference type="PANTHER" id="PTHR10996:SF178">
    <property type="entry name" value="2-HYDROXYACID DEHYDROGENASE YGL185C-RELATED"/>
    <property type="match status" value="1"/>
</dbReference>
<dbReference type="RefSeq" id="WP_173164170.1">
    <property type="nucleotide sequence ID" value="NZ_AP022871.1"/>
</dbReference>
<dbReference type="GO" id="GO:0016618">
    <property type="term" value="F:hydroxypyruvate reductase [NAD(P)H] activity"/>
    <property type="evidence" value="ECO:0007669"/>
    <property type="project" value="TreeGrafter"/>
</dbReference>
<feature type="domain" description="D-isomer specific 2-hydroxyacid dehydrogenase NAD-binding" evidence="6">
    <location>
        <begin position="104"/>
        <end position="278"/>
    </location>
</feature>
<evidence type="ECO:0000313" key="8">
    <source>
        <dbReference type="Proteomes" id="UP000503011"/>
    </source>
</evidence>
<organism evidence="7 8">
    <name type="scientific">Phytohabitans suffuscus</name>
    <dbReference type="NCBI Taxonomy" id="624315"/>
    <lineage>
        <taxon>Bacteria</taxon>
        <taxon>Bacillati</taxon>
        <taxon>Actinomycetota</taxon>
        <taxon>Actinomycetes</taxon>
        <taxon>Micromonosporales</taxon>
        <taxon>Micromonosporaceae</taxon>
    </lineage>
</organism>
<keyword evidence="3" id="KW-0520">NAD</keyword>
<comment type="similarity">
    <text evidence="1 4">Belongs to the D-isomer specific 2-hydroxyacid dehydrogenase family.</text>
</comment>
<feature type="domain" description="D-isomer specific 2-hydroxyacid dehydrogenase catalytic" evidence="5">
    <location>
        <begin position="4"/>
        <end position="304"/>
    </location>
</feature>
<evidence type="ECO:0000259" key="5">
    <source>
        <dbReference type="Pfam" id="PF00389"/>
    </source>
</evidence>
<accession>A0A6F8YYW4</accession>
<dbReference type="PANTHER" id="PTHR10996">
    <property type="entry name" value="2-HYDROXYACID DEHYDROGENASE-RELATED"/>
    <property type="match status" value="1"/>
</dbReference>
<dbReference type="SUPFAM" id="SSF51735">
    <property type="entry name" value="NAD(P)-binding Rossmann-fold domains"/>
    <property type="match status" value="1"/>
</dbReference>
<evidence type="ECO:0000256" key="2">
    <source>
        <dbReference type="ARBA" id="ARBA00023002"/>
    </source>
</evidence>
<protein>
    <recommendedName>
        <fullName evidence="9">D-3-phosphoglycerate dehydrogenase</fullName>
    </recommendedName>
</protein>
<dbReference type="GO" id="GO:0051287">
    <property type="term" value="F:NAD binding"/>
    <property type="evidence" value="ECO:0007669"/>
    <property type="project" value="InterPro"/>
</dbReference>
<dbReference type="Gene3D" id="3.40.50.720">
    <property type="entry name" value="NAD(P)-binding Rossmann-like Domain"/>
    <property type="match status" value="2"/>
</dbReference>
<evidence type="ECO:0000256" key="3">
    <source>
        <dbReference type="ARBA" id="ARBA00023027"/>
    </source>
</evidence>
<dbReference type="InterPro" id="IPR029752">
    <property type="entry name" value="D-isomer_DH_CS1"/>
</dbReference>
<sequence length="317" mass="33624">MTKILIMQPLPDNATAWLREQGAELVLADEAGAWREHAAAVRALVYYSVPVDKPLLDLLPALEVIGKRGAGVDTVDLAEVAARGIKLTNVGAGGNATSVAEHALTLLLAATREVPVRDRATREGRFRQRFEMPLVNELSGSRLGVVGAGHIGRRVAEMCRNAFGCEIGFYDPYGAPAAGTMFPTLGVLLEWADNAIVAAPLTGESRGMIGRPELRLLGPEGVVVIISRGGIVDEDALAEALVAGEVRGAATDVYDREPPRDDHPLFGLPGIVLSPHVAGGTRQSRERTSLTVCQQVWALLNGAEAPLVGAQPWLARS</sequence>
<dbReference type="GO" id="GO:0030267">
    <property type="term" value="F:glyoxylate reductase (NADPH) activity"/>
    <property type="evidence" value="ECO:0007669"/>
    <property type="project" value="TreeGrafter"/>
</dbReference>
<dbReference type="InterPro" id="IPR006139">
    <property type="entry name" value="D-isomer_2_OHA_DH_cat_dom"/>
</dbReference>
<evidence type="ECO:0000313" key="7">
    <source>
        <dbReference type="EMBL" id="BCB91272.1"/>
    </source>
</evidence>
<reference evidence="7 8" key="2">
    <citation type="submission" date="2020-03" db="EMBL/GenBank/DDBJ databases">
        <authorList>
            <person name="Ichikawa N."/>
            <person name="Kimura A."/>
            <person name="Kitahashi Y."/>
            <person name="Uohara A."/>
        </authorList>
    </citation>
    <scope>NUCLEOTIDE SEQUENCE [LARGE SCALE GENOMIC DNA]</scope>
    <source>
        <strain evidence="7 8">NBRC 105367</strain>
    </source>
</reference>
<evidence type="ECO:0000256" key="1">
    <source>
        <dbReference type="ARBA" id="ARBA00005854"/>
    </source>
</evidence>
<evidence type="ECO:0008006" key="9">
    <source>
        <dbReference type="Google" id="ProtNLM"/>
    </source>
</evidence>
<dbReference type="Pfam" id="PF02826">
    <property type="entry name" value="2-Hacid_dh_C"/>
    <property type="match status" value="1"/>
</dbReference>
<reference evidence="7 8" key="1">
    <citation type="submission" date="2020-03" db="EMBL/GenBank/DDBJ databases">
        <title>Whole genome shotgun sequence of Phytohabitans suffuscus NBRC 105367.</title>
        <authorList>
            <person name="Komaki H."/>
            <person name="Tamura T."/>
        </authorList>
    </citation>
    <scope>NUCLEOTIDE SEQUENCE [LARGE SCALE GENOMIC DNA]</scope>
    <source>
        <strain evidence="7 8">NBRC 105367</strain>
    </source>
</reference>
<dbReference type="InterPro" id="IPR050223">
    <property type="entry name" value="D-isomer_2-hydroxyacid_DH"/>
</dbReference>
<dbReference type="InterPro" id="IPR006140">
    <property type="entry name" value="D-isomer_DH_NAD-bd"/>
</dbReference>
<dbReference type="Proteomes" id="UP000503011">
    <property type="component" value="Chromosome"/>
</dbReference>
<dbReference type="SUPFAM" id="SSF52283">
    <property type="entry name" value="Formate/glycerate dehydrogenase catalytic domain-like"/>
    <property type="match status" value="1"/>
</dbReference>
<dbReference type="Pfam" id="PF00389">
    <property type="entry name" value="2-Hacid_dh"/>
    <property type="match status" value="1"/>
</dbReference>
<keyword evidence="8" id="KW-1185">Reference proteome</keyword>
<dbReference type="KEGG" id="psuu:Psuf_085850"/>
<dbReference type="GO" id="GO:0005829">
    <property type="term" value="C:cytosol"/>
    <property type="evidence" value="ECO:0007669"/>
    <property type="project" value="TreeGrafter"/>
</dbReference>
<gene>
    <name evidence="7" type="ORF">Psuf_085850</name>
</gene>
<dbReference type="PROSITE" id="PS00065">
    <property type="entry name" value="D_2_HYDROXYACID_DH_1"/>
    <property type="match status" value="1"/>
</dbReference>
<dbReference type="EMBL" id="AP022871">
    <property type="protein sequence ID" value="BCB91272.1"/>
    <property type="molecule type" value="Genomic_DNA"/>
</dbReference>
<proteinExistence type="inferred from homology"/>
<keyword evidence="2 4" id="KW-0560">Oxidoreductase</keyword>
<evidence type="ECO:0000256" key="4">
    <source>
        <dbReference type="RuleBase" id="RU003719"/>
    </source>
</evidence>
<evidence type="ECO:0000259" key="6">
    <source>
        <dbReference type="Pfam" id="PF02826"/>
    </source>
</evidence>
<name>A0A6F8YYW4_9ACTN</name>